<dbReference type="EMBL" id="KN818267">
    <property type="protein sequence ID" value="KIL62712.1"/>
    <property type="molecule type" value="Genomic_DNA"/>
</dbReference>
<evidence type="ECO:0000313" key="3">
    <source>
        <dbReference type="EMBL" id="KIL62712.1"/>
    </source>
</evidence>
<evidence type="ECO:0000313" key="4">
    <source>
        <dbReference type="Proteomes" id="UP000054549"/>
    </source>
</evidence>
<sequence length="2279" mass="253112">MSERNKKPNTRRLFSLDSLKSSRTASFDSSQYLHERKTTNLSQVDEIPHDDPFRDGAGGIDATIQLNDPDVKDQRLGHSQFPTTASTAQTSEQPSRTSTPDSSASTTSASRIRWDKIRQHVLLSSSSVTRQPTPQLGAPAVALSQPPRSTTPKPSRLARLGFRQAVEQAREAVEENHTFAIEIAKACWLSRYGEQSKAKSERDTIATTMGSTLYLPFVTNPSLSGPSMIPSAVSKRQDTVMTQTSSISSQYSIPTLKPLWQLLMTYATPAADGTPNSKTLPHETLILSILQGPFLRPGQQGWIQEERRFAMESFELLFKTWFPDNESSLLNYCQWCCVAALMPPGHLRLRALNGIYGLLGSRNTKLIWSPGAFRSLFADLLRLLALSSTNSLYVPDTDGMILIQDCLNLLRAGSCVAFDLNAVVECYGLAFSSDDEAVIRDLIAVESLAKCVETFTGPTRTWFIQYACNGGWISSHEEWSPGQWSTLLHVEKLGSFSRALARVLSPNEAGWDVSDGDVQSILQLLTTKILPEVEIIESTKATKIKQHIARIALRIIILDRFDVQKQWAASAISEWNHGATDWKKALESALQDLISEEVWATIFKTMNVLLQSIQDPTRQHIVAFVLPLLNQRIVEDPPSYPSPDLSSILSQLSQRYPPVFYKCLFSCAAASKDYTIIIHLCALTAINKFVPDFWLRDAEMLSIALINDIGKKTDAMPGKVKPARLGQLVVLVELIGQIQATRHKKEELSQPDNTLLETNKVAIQLESRLGVLLDAREKEAQYPFSHRVLYCILLRELRLLTRSSKPAPWLTLVVTWLIDYHNEHWGSEADSEELDNTFSRLQALYESARYGVQSSGNQRRRSTSVFSLSNFQPDTVEEGQTYGIFNTLTERLKVLDSARKGFAAKAMKLLVLMSTLITTEDYVRLGPIIWTHSFQESIPSSLNSACYLAMQCAEKMPQDFLATIEVDLKSSDDLTRLHALQKLSILCARRFELVLLPTITDRYHRAFKLARGPLSFIPTDMGSSSYIPEDNIDNSQHSLPLALMKQLAEIGWAQDDATADSRQAWLQIPMQLLPSNDLSRLETSASDSYKYPSSPSLTSQGSPTLANEGTMTPEQLILRRNSSSGGPSYSVKRKSVFVSPLGGVFLRIAVLIFDPNIVVASAAKSLVLDLMRNDPGLLSRPLFDLLSDDDKDISLAMSRMDLLIHAHWIVPPAAAHHMFNHLAGYLKTAARESKRPGVVEDFARTILPLVDLAPDVSGMSMRELRRSKLEYCFLPTGSFWFPKPSPNEHMLPTELSTSCNASGGVPPLIVSITLIRVCQNLMFTSMLRKNQQDVRFIRKHMSRFDLPTLNGNQRLSDLELRDFLLSEGHARKETINETLIALSTMLSRSYLLLVTQIFLSMPRHLSDRNELVVFVDGLNRILLAHGDDIGIVSQVLITLMVASTRFRRLFTSGGAYTLFMPAVLKAYADAGSHSGIRLAIEYTVGRFYAFHEEAFVFQSLDVFSRLAVIPEIAGEKLGKHVSDLFASLRRGLSPSTPDAAGIHDANKGQEQEALLLNAVEEKPQALLVSMKHGAFEDKNSPILNLPEEYQGTRFRIDDLVKLFLTIIAHDVSSLRAQNFLKLLGLVVPYIYLTSIGSRSVLQEGIDALSRILMKPSTKAKTTHPESENLLPPEKQSNEATRSDSDITRMRLDFLSLVISFTRAGGSVVQPTVPRTMDMIKTLLKDSDNFDGRLSAFLSDFTEALLLRDNLPAAKDITFYIRDLTSIISTYGAKLDFGRTFAVLAKLNNMPIYANDIMFFRVMKQVCEAGLATCALAGKDNSIISLPHRSNLVMLLSQAVTLHGLDIASEVEKYPPTYDYLAGIVLPLVMALTTDMTVSPAAPGLGSGNQILHLWIRLLQYTLTACQTNQRSLESDNNRKSMDKRTSTGSILFSQVSTFVIAMQVLKAILIRAGDELSFRLPGLWHRLASILKTLLADGNAEFALRAPELSLPSSPVATPLSSPRTSFQLDPLAFPATTRTEPHNASHFERGYLSPRIVDYALWSLFEHLCSYRTPLLLQMRHFIVEKVLDLDHTLQSQRSLHSPNSFSSSASGGRPVSISAFSKPFRRTSGLPSPVASPMLSPAQDSSHYSGYLTASEGRKPGYQYQSPVASYTSGAQDLKTGPRILHLGPVSASLLRPASISMDSTDGISHAAKTAKIKNLSLIRATYRRIRFTQTCMGYHNVLPLPYHESLDADADEVVPSSCTKYQALETIKAEVAQLLEEFGHHQNPHDSMKSAH</sequence>
<dbReference type="Pfam" id="PF20262">
    <property type="entry name" value="UNC80_C"/>
    <property type="match status" value="1"/>
</dbReference>
<dbReference type="SUPFAM" id="SSF48371">
    <property type="entry name" value="ARM repeat"/>
    <property type="match status" value="1"/>
</dbReference>
<dbReference type="Proteomes" id="UP000054549">
    <property type="component" value="Unassembled WGS sequence"/>
</dbReference>
<dbReference type="PANTHER" id="PTHR31781:SF1">
    <property type="entry name" value="PROTEIN UNC-80 HOMOLOG"/>
    <property type="match status" value="1"/>
</dbReference>
<dbReference type="GO" id="GO:0055080">
    <property type="term" value="P:monoatomic cation homeostasis"/>
    <property type="evidence" value="ECO:0007669"/>
    <property type="project" value="TreeGrafter"/>
</dbReference>
<feature type="region of interest" description="Disordered" evidence="1">
    <location>
        <begin position="1656"/>
        <end position="1682"/>
    </location>
</feature>
<feature type="region of interest" description="Disordered" evidence="1">
    <location>
        <begin position="39"/>
        <end position="111"/>
    </location>
</feature>
<dbReference type="GO" id="GO:0005261">
    <property type="term" value="F:monoatomic cation channel activity"/>
    <property type="evidence" value="ECO:0007669"/>
    <property type="project" value="TreeGrafter"/>
</dbReference>
<dbReference type="InterPro" id="IPR016024">
    <property type="entry name" value="ARM-type_fold"/>
</dbReference>
<dbReference type="OrthoDB" id="5584001at2759"/>
<feature type="compositionally biased region" description="Polar residues" evidence="1">
    <location>
        <begin position="125"/>
        <end position="134"/>
    </location>
</feature>
<feature type="region of interest" description="Disordered" evidence="1">
    <location>
        <begin position="125"/>
        <end position="155"/>
    </location>
</feature>
<dbReference type="PANTHER" id="PTHR31781">
    <property type="entry name" value="UNC80"/>
    <property type="match status" value="1"/>
</dbReference>
<dbReference type="HOGENOM" id="CLU_001075_0_0_1"/>
<feature type="region of interest" description="Disordered" evidence="1">
    <location>
        <begin position="1084"/>
        <end position="1108"/>
    </location>
</feature>
<feature type="compositionally biased region" description="Polar residues" evidence="1">
    <location>
        <begin position="80"/>
        <end position="93"/>
    </location>
</feature>
<evidence type="ECO:0000256" key="1">
    <source>
        <dbReference type="SAM" id="MobiDB-lite"/>
    </source>
</evidence>
<dbReference type="InParanoid" id="A0A0C2WMB4"/>
<name>A0A0C2WMB4_AMAMK</name>
<organism evidence="3 4">
    <name type="scientific">Amanita muscaria (strain Koide BX008)</name>
    <dbReference type="NCBI Taxonomy" id="946122"/>
    <lineage>
        <taxon>Eukaryota</taxon>
        <taxon>Fungi</taxon>
        <taxon>Dikarya</taxon>
        <taxon>Basidiomycota</taxon>
        <taxon>Agaricomycotina</taxon>
        <taxon>Agaricomycetes</taxon>
        <taxon>Agaricomycetidae</taxon>
        <taxon>Agaricales</taxon>
        <taxon>Pluteineae</taxon>
        <taxon>Amanitaceae</taxon>
        <taxon>Amanita</taxon>
    </lineage>
</organism>
<gene>
    <name evidence="3" type="ORF">M378DRAFT_80770</name>
</gene>
<keyword evidence="4" id="KW-1185">Reference proteome</keyword>
<dbReference type="STRING" id="946122.A0A0C2WMB4"/>
<accession>A0A0C2WMB4</accession>
<reference evidence="3 4" key="1">
    <citation type="submission" date="2014-04" db="EMBL/GenBank/DDBJ databases">
        <title>Evolutionary Origins and Diversification of the Mycorrhizal Mutualists.</title>
        <authorList>
            <consortium name="DOE Joint Genome Institute"/>
            <consortium name="Mycorrhizal Genomics Consortium"/>
            <person name="Kohler A."/>
            <person name="Kuo A."/>
            <person name="Nagy L.G."/>
            <person name="Floudas D."/>
            <person name="Copeland A."/>
            <person name="Barry K.W."/>
            <person name="Cichocki N."/>
            <person name="Veneault-Fourrey C."/>
            <person name="LaButti K."/>
            <person name="Lindquist E.A."/>
            <person name="Lipzen A."/>
            <person name="Lundell T."/>
            <person name="Morin E."/>
            <person name="Murat C."/>
            <person name="Riley R."/>
            <person name="Ohm R."/>
            <person name="Sun H."/>
            <person name="Tunlid A."/>
            <person name="Henrissat B."/>
            <person name="Grigoriev I.V."/>
            <person name="Hibbett D.S."/>
            <person name="Martin F."/>
        </authorList>
    </citation>
    <scope>NUCLEOTIDE SEQUENCE [LARGE SCALE GENOMIC DNA]</scope>
    <source>
        <strain evidence="3 4">Koide BX008</strain>
    </source>
</reference>
<feature type="compositionally biased region" description="Low complexity" evidence="1">
    <location>
        <begin position="94"/>
        <end position="111"/>
    </location>
</feature>
<dbReference type="GO" id="GO:0034703">
    <property type="term" value="C:cation channel complex"/>
    <property type="evidence" value="ECO:0007669"/>
    <property type="project" value="TreeGrafter"/>
</dbReference>
<dbReference type="InterPro" id="IPR046460">
    <property type="entry name" value="UNC80_C"/>
</dbReference>
<proteinExistence type="predicted"/>
<protein>
    <recommendedName>
        <fullName evidence="2">Protein UNC80 C-terminal domain-containing protein</fullName>
    </recommendedName>
</protein>
<evidence type="ECO:0000259" key="2">
    <source>
        <dbReference type="Pfam" id="PF20262"/>
    </source>
</evidence>
<feature type="domain" description="Protein UNC80 C-terminal" evidence="2">
    <location>
        <begin position="1372"/>
        <end position="1547"/>
    </location>
</feature>